<evidence type="ECO:0000313" key="11">
    <source>
        <dbReference type="Proteomes" id="UP000270296"/>
    </source>
</evidence>
<evidence type="ECO:0000256" key="7">
    <source>
        <dbReference type="ARBA" id="ARBA00023180"/>
    </source>
</evidence>
<dbReference type="GO" id="GO:0004383">
    <property type="term" value="F:guanylate cyclase activity"/>
    <property type="evidence" value="ECO:0007669"/>
    <property type="project" value="UniProtKB-EC"/>
</dbReference>
<dbReference type="EMBL" id="UZAM01019980">
    <property type="protein sequence ID" value="VDP53683.1"/>
    <property type="molecule type" value="Genomic_DNA"/>
</dbReference>
<evidence type="ECO:0000256" key="5">
    <source>
        <dbReference type="ARBA" id="ARBA00022989"/>
    </source>
</evidence>
<dbReference type="OrthoDB" id="1890790at2759"/>
<feature type="domain" description="Guanylate cyclase" evidence="9">
    <location>
        <begin position="1"/>
        <end position="48"/>
    </location>
</feature>
<evidence type="ECO:0000313" key="10">
    <source>
        <dbReference type="EMBL" id="VDP53683.1"/>
    </source>
</evidence>
<dbReference type="PANTHER" id="PTHR11920:SF335">
    <property type="entry name" value="GUANYLATE CYCLASE"/>
    <property type="match status" value="1"/>
</dbReference>
<keyword evidence="11" id="KW-1185">Reference proteome</keyword>
<evidence type="ECO:0000256" key="3">
    <source>
        <dbReference type="ARBA" id="ARBA00022692"/>
    </source>
</evidence>
<dbReference type="Proteomes" id="UP000270296">
    <property type="component" value="Unassembled WGS sequence"/>
</dbReference>
<dbReference type="Pfam" id="PF00211">
    <property type="entry name" value="Guanylate_cyc"/>
    <property type="match status" value="1"/>
</dbReference>
<proteinExistence type="predicted"/>
<keyword evidence="8" id="KW-0456">Lyase</keyword>
<dbReference type="AlphaFoldDB" id="A0A183JB13"/>
<dbReference type="GO" id="GO:0005886">
    <property type="term" value="C:plasma membrane"/>
    <property type="evidence" value="ECO:0007669"/>
    <property type="project" value="TreeGrafter"/>
</dbReference>
<name>A0A183JB13_9BILA</name>
<comment type="subcellular location">
    <subcellularLocation>
        <location evidence="2">Membrane</location>
    </subcellularLocation>
</comment>
<evidence type="ECO:0000256" key="1">
    <source>
        <dbReference type="ARBA" id="ARBA00001436"/>
    </source>
</evidence>
<dbReference type="GO" id="GO:0004016">
    <property type="term" value="F:adenylate cyclase activity"/>
    <property type="evidence" value="ECO:0007669"/>
    <property type="project" value="TreeGrafter"/>
</dbReference>
<keyword evidence="7" id="KW-0325">Glycoprotein</keyword>
<reference evidence="12" key="1">
    <citation type="submission" date="2016-06" db="UniProtKB">
        <authorList>
            <consortium name="WormBaseParasite"/>
        </authorList>
    </citation>
    <scope>IDENTIFICATION</scope>
</reference>
<evidence type="ECO:0000256" key="8">
    <source>
        <dbReference type="ARBA" id="ARBA00023239"/>
    </source>
</evidence>
<protein>
    <submittedName>
        <fullName evidence="12">Guanylate cyclase domain-containing protein</fullName>
    </submittedName>
</protein>
<keyword evidence="5" id="KW-1133">Transmembrane helix</keyword>
<keyword evidence="4" id="KW-0547">Nucleotide-binding</keyword>
<keyword evidence="6" id="KW-0472">Membrane</keyword>
<evidence type="ECO:0000313" key="12">
    <source>
        <dbReference type="WBParaSite" id="SBAD_0001347701-mRNA-1"/>
    </source>
</evidence>
<dbReference type="InterPro" id="IPR001054">
    <property type="entry name" value="A/G_cyclase"/>
</dbReference>
<dbReference type="PANTHER" id="PTHR11920">
    <property type="entry name" value="GUANYLYL CYCLASE"/>
    <property type="match status" value="1"/>
</dbReference>
<dbReference type="InterPro" id="IPR050401">
    <property type="entry name" value="Cyclic_nucleotide_synthase"/>
</dbReference>
<organism evidence="12">
    <name type="scientific">Soboliphyme baturini</name>
    <dbReference type="NCBI Taxonomy" id="241478"/>
    <lineage>
        <taxon>Eukaryota</taxon>
        <taxon>Metazoa</taxon>
        <taxon>Ecdysozoa</taxon>
        <taxon>Nematoda</taxon>
        <taxon>Enoplea</taxon>
        <taxon>Dorylaimia</taxon>
        <taxon>Dioctophymatida</taxon>
        <taxon>Dioctophymatoidea</taxon>
        <taxon>Soboliphymatidae</taxon>
        <taxon>Soboliphyme</taxon>
    </lineage>
</organism>
<dbReference type="GO" id="GO:0000166">
    <property type="term" value="F:nucleotide binding"/>
    <property type="evidence" value="ECO:0007669"/>
    <property type="project" value="UniProtKB-KW"/>
</dbReference>
<evidence type="ECO:0000256" key="4">
    <source>
        <dbReference type="ARBA" id="ARBA00022741"/>
    </source>
</evidence>
<dbReference type="WBParaSite" id="SBAD_0001347701-mRNA-1">
    <property type="protein sequence ID" value="SBAD_0001347701-mRNA-1"/>
    <property type="gene ID" value="SBAD_0001347701"/>
</dbReference>
<dbReference type="Gene3D" id="3.30.70.1230">
    <property type="entry name" value="Nucleotide cyclase"/>
    <property type="match status" value="1"/>
</dbReference>
<comment type="catalytic activity">
    <reaction evidence="1">
        <text>GTP = 3',5'-cyclic GMP + diphosphate</text>
        <dbReference type="Rhea" id="RHEA:13665"/>
        <dbReference type="ChEBI" id="CHEBI:33019"/>
        <dbReference type="ChEBI" id="CHEBI:37565"/>
        <dbReference type="ChEBI" id="CHEBI:57746"/>
        <dbReference type="EC" id="4.6.1.2"/>
    </reaction>
</comment>
<dbReference type="SUPFAM" id="SSF55073">
    <property type="entry name" value="Nucleotide cyclase"/>
    <property type="match status" value="1"/>
</dbReference>
<dbReference type="GO" id="GO:0007168">
    <property type="term" value="P:receptor guanylyl cyclase signaling pathway"/>
    <property type="evidence" value="ECO:0007669"/>
    <property type="project" value="TreeGrafter"/>
</dbReference>
<evidence type="ECO:0000256" key="2">
    <source>
        <dbReference type="ARBA" id="ARBA00004370"/>
    </source>
</evidence>
<reference evidence="10 11" key="2">
    <citation type="submission" date="2018-11" db="EMBL/GenBank/DDBJ databases">
        <authorList>
            <consortium name="Pathogen Informatics"/>
        </authorList>
    </citation>
    <scope>NUCLEOTIDE SEQUENCE [LARGE SCALE GENOMIC DNA]</scope>
</reference>
<dbReference type="GO" id="GO:0001653">
    <property type="term" value="F:peptide receptor activity"/>
    <property type="evidence" value="ECO:0007669"/>
    <property type="project" value="TreeGrafter"/>
</dbReference>
<gene>
    <name evidence="10" type="ORF">SBAD_LOCUS13060</name>
</gene>
<dbReference type="InterPro" id="IPR029787">
    <property type="entry name" value="Nucleotide_cyclase"/>
</dbReference>
<keyword evidence="3" id="KW-0812">Transmembrane</keyword>
<evidence type="ECO:0000259" key="9">
    <source>
        <dbReference type="Pfam" id="PF00211"/>
    </source>
</evidence>
<sequence length="59" mass="6795">MESTSIADRIQASENTINLLKNYPQFVYEERGETEVKGKGRMKTYWILGVKEMQPDAKA</sequence>
<dbReference type="GO" id="GO:0035556">
    <property type="term" value="P:intracellular signal transduction"/>
    <property type="evidence" value="ECO:0007669"/>
    <property type="project" value="InterPro"/>
</dbReference>
<evidence type="ECO:0000256" key="6">
    <source>
        <dbReference type="ARBA" id="ARBA00023136"/>
    </source>
</evidence>
<accession>A0A183JB13</accession>